<dbReference type="STRING" id="93625.A0A409XQD1"/>
<feature type="compositionally biased region" description="Basic and acidic residues" evidence="1">
    <location>
        <begin position="49"/>
        <end position="58"/>
    </location>
</feature>
<proteinExistence type="predicted"/>
<dbReference type="AlphaFoldDB" id="A0A409XQD1"/>
<name>A0A409XQD1_PSICY</name>
<accession>A0A409XQD1</accession>
<dbReference type="InParanoid" id="A0A409XQD1"/>
<dbReference type="Proteomes" id="UP000283269">
    <property type="component" value="Unassembled WGS sequence"/>
</dbReference>
<feature type="region of interest" description="Disordered" evidence="1">
    <location>
        <begin position="49"/>
        <end position="83"/>
    </location>
</feature>
<sequence length="118" mass="13336">MVNKGAFQGSRREFLLGEKLAYTLAVSEGCIPEALSLIQRRYFKRYPADLPHEQEPSAEHLASVDNGAPDPETIEPDKDKLPPAEYALEMKRIEDRRNVVNYRKGVSTTSVLRHALLN</sequence>
<dbReference type="EMBL" id="NHYD01000902">
    <property type="protein sequence ID" value="PPQ92927.1"/>
    <property type="molecule type" value="Genomic_DNA"/>
</dbReference>
<protein>
    <submittedName>
        <fullName evidence="2">Uncharacterized protein</fullName>
    </submittedName>
</protein>
<evidence type="ECO:0000313" key="2">
    <source>
        <dbReference type="EMBL" id="PPQ92927.1"/>
    </source>
</evidence>
<organism evidence="2 3">
    <name type="scientific">Psilocybe cyanescens</name>
    <dbReference type="NCBI Taxonomy" id="93625"/>
    <lineage>
        <taxon>Eukaryota</taxon>
        <taxon>Fungi</taxon>
        <taxon>Dikarya</taxon>
        <taxon>Basidiomycota</taxon>
        <taxon>Agaricomycotina</taxon>
        <taxon>Agaricomycetes</taxon>
        <taxon>Agaricomycetidae</taxon>
        <taxon>Agaricales</taxon>
        <taxon>Agaricineae</taxon>
        <taxon>Strophariaceae</taxon>
        <taxon>Psilocybe</taxon>
    </lineage>
</organism>
<evidence type="ECO:0000256" key="1">
    <source>
        <dbReference type="SAM" id="MobiDB-lite"/>
    </source>
</evidence>
<keyword evidence="3" id="KW-1185">Reference proteome</keyword>
<reference evidence="2 3" key="1">
    <citation type="journal article" date="2018" name="Evol. Lett.">
        <title>Horizontal gene cluster transfer increased hallucinogenic mushroom diversity.</title>
        <authorList>
            <person name="Reynolds H.T."/>
            <person name="Vijayakumar V."/>
            <person name="Gluck-Thaler E."/>
            <person name="Korotkin H.B."/>
            <person name="Matheny P.B."/>
            <person name="Slot J.C."/>
        </authorList>
    </citation>
    <scope>NUCLEOTIDE SEQUENCE [LARGE SCALE GENOMIC DNA]</scope>
    <source>
        <strain evidence="2 3">2631</strain>
    </source>
</reference>
<gene>
    <name evidence="2" type="ORF">CVT25_006688</name>
</gene>
<evidence type="ECO:0000313" key="3">
    <source>
        <dbReference type="Proteomes" id="UP000283269"/>
    </source>
</evidence>
<comment type="caution">
    <text evidence="2">The sequence shown here is derived from an EMBL/GenBank/DDBJ whole genome shotgun (WGS) entry which is preliminary data.</text>
</comment>
<dbReference type="OrthoDB" id="3033067at2759"/>